<reference evidence="1 2" key="1">
    <citation type="journal article" date="2019" name="Sci. Rep.">
        <title>A high-quality genome of Eragrostis curvula grass provides insights into Poaceae evolution and supports new strategies to enhance forage quality.</title>
        <authorList>
            <person name="Carballo J."/>
            <person name="Santos B.A.C.M."/>
            <person name="Zappacosta D."/>
            <person name="Garbus I."/>
            <person name="Selva J.P."/>
            <person name="Gallo C.A."/>
            <person name="Diaz A."/>
            <person name="Albertini E."/>
            <person name="Caccamo M."/>
            <person name="Echenique V."/>
        </authorList>
    </citation>
    <scope>NUCLEOTIDE SEQUENCE [LARGE SCALE GENOMIC DNA]</scope>
    <source>
        <strain evidence="2">cv. Victoria</strain>
        <tissue evidence="1">Leaf</tissue>
    </source>
</reference>
<accession>A0A5J9TZC8</accession>
<organism evidence="1 2">
    <name type="scientific">Eragrostis curvula</name>
    <name type="common">weeping love grass</name>
    <dbReference type="NCBI Taxonomy" id="38414"/>
    <lineage>
        <taxon>Eukaryota</taxon>
        <taxon>Viridiplantae</taxon>
        <taxon>Streptophyta</taxon>
        <taxon>Embryophyta</taxon>
        <taxon>Tracheophyta</taxon>
        <taxon>Spermatophyta</taxon>
        <taxon>Magnoliopsida</taxon>
        <taxon>Liliopsida</taxon>
        <taxon>Poales</taxon>
        <taxon>Poaceae</taxon>
        <taxon>PACMAD clade</taxon>
        <taxon>Chloridoideae</taxon>
        <taxon>Eragrostideae</taxon>
        <taxon>Eragrostidinae</taxon>
        <taxon>Eragrostis</taxon>
    </lineage>
</organism>
<proteinExistence type="predicted"/>
<gene>
    <name evidence="1" type="ORF">EJB05_36927</name>
</gene>
<evidence type="ECO:0000313" key="1">
    <source>
        <dbReference type="EMBL" id="TVU16772.1"/>
    </source>
</evidence>
<feature type="non-terminal residue" evidence="1">
    <location>
        <position position="1"/>
    </location>
</feature>
<name>A0A5J9TZC8_9POAL</name>
<protein>
    <submittedName>
        <fullName evidence="1">Uncharacterized protein</fullName>
    </submittedName>
</protein>
<dbReference type="EMBL" id="RWGY01000030">
    <property type="protein sequence ID" value="TVU16772.1"/>
    <property type="molecule type" value="Genomic_DNA"/>
</dbReference>
<dbReference type="Proteomes" id="UP000324897">
    <property type="component" value="Unassembled WGS sequence"/>
</dbReference>
<evidence type="ECO:0000313" key="2">
    <source>
        <dbReference type="Proteomes" id="UP000324897"/>
    </source>
</evidence>
<sequence>MMCWRTPSGKEFMLLLPRQPATGGNGFLPSPPLWHTGDLWGKKRTKMGEGGLHVTATSPYCRRLRPWSVGSGGWRASRTSKISTCKGLRTMSIMVIWALWRERNVHVFEAKEKTLDRLVSEIKDETELWCAAGAKNLAELVVQMLIE</sequence>
<comment type="caution">
    <text evidence="1">The sequence shown here is derived from an EMBL/GenBank/DDBJ whole genome shotgun (WGS) entry which is preliminary data.</text>
</comment>
<dbReference type="OrthoDB" id="692500at2759"/>
<dbReference type="Gramene" id="TVU16772">
    <property type="protein sequence ID" value="TVU16772"/>
    <property type="gene ID" value="EJB05_36927"/>
</dbReference>
<dbReference type="AlphaFoldDB" id="A0A5J9TZC8"/>
<keyword evidence="2" id="KW-1185">Reference proteome</keyword>